<dbReference type="Proteomes" id="UP000242877">
    <property type="component" value="Unassembled WGS sequence"/>
</dbReference>
<evidence type="ECO:0000313" key="2">
    <source>
        <dbReference type="EMBL" id="KZZ93579.1"/>
    </source>
</evidence>
<dbReference type="OrthoDB" id="10516420at2759"/>
<reference evidence="2 3" key="1">
    <citation type="journal article" date="2016" name="Genome Biol. Evol.">
        <title>Divergent and convergent evolution of fungal pathogenicity.</title>
        <authorList>
            <person name="Shang Y."/>
            <person name="Xiao G."/>
            <person name="Zheng P."/>
            <person name="Cen K."/>
            <person name="Zhan S."/>
            <person name="Wang C."/>
        </authorList>
    </citation>
    <scope>NUCLEOTIDE SEQUENCE [LARGE SCALE GENOMIC DNA]</scope>
    <source>
        <strain evidence="2 3">ARSEF 7405</strain>
    </source>
</reference>
<organism evidence="2 3">
    <name type="scientific">Ascosphaera apis ARSEF 7405</name>
    <dbReference type="NCBI Taxonomy" id="392613"/>
    <lineage>
        <taxon>Eukaryota</taxon>
        <taxon>Fungi</taxon>
        <taxon>Dikarya</taxon>
        <taxon>Ascomycota</taxon>
        <taxon>Pezizomycotina</taxon>
        <taxon>Eurotiomycetes</taxon>
        <taxon>Eurotiomycetidae</taxon>
        <taxon>Onygenales</taxon>
        <taxon>Ascosphaeraceae</taxon>
        <taxon>Ascosphaera</taxon>
    </lineage>
</organism>
<feature type="region of interest" description="Disordered" evidence="1">
    <location>
        <begin position="1"/>
        <end position="28"/>
    </location>
</feature>
<evidence type="ECO:0000256" key="1">
    <source>
        <dbReference type="SAM" id="MobiDB-lite"/>
    </source>
</evidence>
<sequence>MCASSDDKNMDTKVEPQSPIPDLIILDSKDGNNIRGDVDLLDEDFDIAEDEYGVEDGDAAENNQKKEDYDDIAEEIPDEQEDEANVKGEDFELFAKRCSQITKLCEETQRSIINLRNGRNHMHLTPSQDLDIETRKLEITKNIVQIRKIFEIITPWATAAIIANDEWKYKWFFDSTLRMYITTYIANHRLRAPRQPVYLTDLHRTIPLVTRDKIWLQYRTLTMQTPPPARSWHRRRFIR</sequence>
<comment type="caution">
    <text evidence="2">The sequence shown here is derived from an EMBL/GenBank/DDBJ whole genome shotgun (WGS) entry which is preliminary data.</text>
</comment>
<keyword evidence="3" id="KW-1185">Reference proteome</keyword>
<gene>
    <name evidence="2" type="ORF">AAP_02371</name>
</gene>
<evidence type="ECO:0000313" key="3">
    <source>
        <dbReference type="Proteomes" id="UP000242877"/>
    </source>
</evidence>
<feature type="compositionally biased region" description="Basic and acidic residues" evidence="1">
    <location>
        <begin position="1"/>
        <end position="14"/>
    </location>
</feature>
<dbReference type="VEuPathDB" id="FungiDB:AAP_02371"/>
<name>A0A168A7S1_9EURO</name>
<dbReference type="AlphaFoldDB" id="A0A168A7S1"/>
<accession>A0A168A7S1</accession>
<dbReference type="EMBL" id="AZGZ01000008">
    <property type="protein sequence ID" value="KZZ93579.1"/>
    <property type="molecule type" value="Genomic_DNA"/>
</dbReference>
<protein>
    <submittedName>
        <fullName evidence="2">Uncharacterized protein</fullName>
    </submittedName>
</protein>
<proteinExistence type="predicted"/>